<name>A0A9P6M7F2_9FUNG</name>
<dbReference type="EMBL" id="JAAAHW010004487">
    <property type="protein sequence ID" value="KAF9973954.1"/>
    <property type="molecule type" value="Genomic_DNA"/>
</dbReference>
<dbReference type="InterPro" id="IPR046341">
    <property type="entry name" value="SET_dom_sf"/>
</dbReference>
<feature type="compositionally biased region" description="Basic and acidic residues" evidence="1">
    <location>
        <begin position="161"/>
        <end position="175"/>
    </location>
</feature>
<dbReference type="OrthoDB" id="5560686at2759"/>
<keyword evidence="3" id="KW-1185">Reference proteome</keyword>
<sequence length="297" mass="32557">MMFLALRAMPGQTAARQELITAAVELDKKISAEKGLPRVFTGKTPMNSASACLTNNGDKYFIPFKPEGSRSTHFRLAYQPGDFDTAVREYDLWVEQLIQKDWPGCFGARRMAKQSQVRSTEAANEPTRPDLLRAYSSPESRKRGPDVEQSQGQESGNSKKVKAENEEHEDKETNEKSVTSRADGRAAGRMQRLDIKAAISYDGPVSCPPTPITMAAAAIEQRLTLNETPKVYSPRPEDVDGENIPTCLADIVRVDVSGIPCAGNGLFAKIDFAAGTPLGFYFGVPMTENEFDSLKDG</sequence>
<proteinExistence type="predicted"/>
<dbReference type="SUPFAM" id="SSF82199">
    <property type="entry name" value="SET domain"/>
    <property type="match status" value="1"/>
</dbReference>
<accession>A0A9P6M7F2</accession>
<organism evidence="2 3">
    <name type="scientific">Modicella reniformis</name>
    <dbReference type="NCBI Taxonomy" id="1440133"/>
    <lineage>
        <taxon>Eukaryota</taxon>
        <taxon>Fungi</taxon>
        <taxon>Fungi incertae sedis</taxon>
        <taxon>Mucoromycota</taxon>
        <taxon>Mortierellomycotina</taxon>
        <taxon>Mortierellomycetes</taxon>
        <taxon>Mortierellales</taxon>
        <taxon>Mortierellaceae</taxon>
        <taxon>Modicella</taxon>
    </lineage>
</organism>
<feature type="compositionally biased region" description="Polar residues" evidence="1">
    <location>
        <begin position="148"/>
        <end position="158"/>
    </location>
</feature>
<evidence type="ECO:0000256" key="1">
    <source>
        <dbReference type="SAM" id="MobiDB-lite"/>
    </source>
</evidence>
<dbReference type="AlphaFoldDB" id="A0A9P6M7F2"/>
<dbReference type="Gene3D" id="2.170.270.10">
    <property type="entry name" value="SET domain"/>
    <property type="match status" value="1"/>
</dbReference>
<feature type="non-terminal residue" evidence="2">
    <location>
        <position position="1"/>
    </location>
</feature>
<gene>
    <name evidence="2" type="ORF">BGZ65_008980</name>
</gene>
<dbReference type="Proteomes" id="UP000749646">
    <property type="component" value="Unassembled WGS sequence"/>
</dbReference>
<evidence type="ECO:0000313" key="3">
    <source>
        <dbReference type="Proteomes" id="UP000749646"/>
    </source>
</evidence>
<protein>
    <submittedName>
        <fullName evidence="2">Uncharacterized protein</fullName>
    </submittedName>
</protein>
<evidence type="ECO:0000313" key="2">
    <source>
        <dbReference type="EMBL" id="KAF9973954.1"/>
    </source>
</evidence>
<comment type="caution">
    <text evidence="2">The sequence shown here is derived from an EMBL/GenBank/DDBJ whole genome shotgun (WGS) entry which is preliminary data.</text>
</comment>
<feature type="region of interest" description="Disordered" evidence="1">
    <location>
        <begin position="115"/>
        <end position="186"/>
    </location>
</feature>
<reference evidence="2" key="1">
    <citation type="journal article" date="2020" name="Fungal Divers.">
        <title>Resolving the Mortierellaceae phylogeny through synthesis of multi-gene phylogenetics and phylogenomics.</title>
        <authorList>
            <person name="Vandepol N."/>
            <person name="Liber J."/>
            <person name="Desiro A."/>
            <person name="Na H."/>
            <person name="Kennedy M."/>
            <person name="Barry K."/>
            <person name="Grigoriev I.V."/>
            <person name="Miller A.N."/>
            <person name="O'Donnell K."/>
            <person name="Stajich J.E."/>
            <person name="Bonito G."/>
        </authorList>
    </citation>
    <scope>NUCLEOTIDE SEQUENCE</scope>
    <source>
        <strain evidence="2">MES-2147</strain>
    </source>
</reference>